<dbReference type="InterPro" id="IPR058594">
    <property type="entry name" value="PB1-like_dom_pln"/>
</dbReference>
<dbReference type="Pfam" id="PF10551">
    <property type="entry name" value="MULE"/>
    <property type="match status" value="1"/>
</dbReference>
<dbReference type="Proteomes" id="UP000634136">
    <property type="component" value="Unassembled WGS sequence"/>
</dbReference>
<feature type="domain" description="PB1-like" evidence="2">
    <location>
        <begin position="3"/>
        <end position="92"/>
    </location>
</feature>
<evidence type="ECO:0000313" key="3">
    <source>
        <dbReference type="EMBL" id="KAF7802187.1"/>
    </source>
</evidence>
<name>A0A834SJR4_9FABA</name>
<gene>
    <name evidence="3" type="ORF">G2W53_041298</name>
</gene>
<dbReference type="EMBL" id="JAAIUW010000013">
    <property type="protein sequence ID" value="KAF7802187.1"/>
    <property type="molecule type" value="Genomic_DNA"/>
</dbReference>
<evidence type="ECO:0000259" key="1">
    <source>
        <dbReference type="Pfam" id="PF10551"/>
    </source>
</evidence>
<organism evidence="3 4">
    <name type="scientific">Senna tora</name>
    <dbReference type="NCBI Taxonomy" id="362788"/>
    <lineage>
        <taxon>Eukaryota</taxon>
        <taxon>Viridiplantae</taxon>
        <taxon>Streptophyta</taxon>
        <taxon>Embryophyta</taxon>
        <taxon>Tracheophyta</taxon>
        <taxon>Spermatophyta</taxon>
        <taxon>Magnoliopsida</taxon>
        <taxon>eudicotyledons</taxon>
        <taxon>Gunneridae</taxon>
        <taxon>Pentapetalae</taxon>
        <taxon>rosids</taxon>
        <taxon>fabids</taxon>
        <taxon>Fabales</taxon>
        <taxon>Fabaceae</taxon>
        <taxon>Caesalpinioideae</taxon>
        <taxon>Cassia clade</taxon>
        <taxon>Senna</taxon>
    </lineage>
</organism>
<sequence>MEFFTIEVHYGGKLVGEPTFAYEGGHTGWLENYDIDRWSYWEVVDCLKELGTVRFGRLWFKLLGHSLENGLDPIEDDKDAMAMVDIATKSRKIDATSFDEDDVQYESDDSSLNIRFNDNEEEDGLFNHGLFDVEVTKSQAVDVPDVATADEVGTLFLTQEDFKDVVATYAVHAGRDLYFDKSDWKGVRVKCAVEDCDRTHNVKFMSSKWLSKRLGKKVRDNPKMIVKDIMDKTQEKWTVNCSMSNAPRARKGTHEEINGSFTEQFRRLYDYCEEIKRSNPGSNVKLKVKRLPTAEDGTLGPPQFERLYICLDACKKSSILCRPIVDLDGCFLKTPCGGQLLAAIGRDPNDKMLPIAIAVVEVETKDSWSWFLSFLIRDIGVASSKSYTFISDQQKAAKATYPAQRMGEGNAGDIEG</sequence>
<protein>
    <recommendedName>
        <fullName evidence="5">MULE transposase domain-containing protein</fullName>
    </recommendedName>
</protein>
<dbReference type="AlphaFoldDB" id="A0A834SJR4"/>
<reference evidence="3" key="1">
    <citation type="submission" date="2020-09" db="EMBL/GenBank/DDBJ databases">
        <title>Genome-Enabled Discovery of Anthraquinone Biosynthesis in Senna tora.</title>
        <authorList>
            <person name="Kang S.-H."/>
            <person name="Pandey R.P."/>
            <person name="Lee C.-M."/>
            <person name="Sim J.-S."/>
            <person name="Jeong J.-T."/>
            <person name="Choi B.-S."/>
            <person name="Jung M."/>
            <person name="Ginzburg D."/>
            <person name="Zhao K."/>
            <person name="Won S.Y."/>
            <person name="Oh T.-J."/>
            <person name="Yu Y."/>
            <person name="Kim N.-H."/>
            <person name="Lee O.R."/>
            <person name="Lee T.-H."/>
            <person name="Bashyal P."/>
            <person name="Kim T.-S."/>
            <person name="Lee W.-H."/>
            <person name="Kawkins C."/>
            <person name="Kim C.-K."/>
            <person name="Kim J.S."/>
            <person name="Ahn B.O."/>
            <person name="Rhee S.Y."/>
            <person name="Sohng J.K."/>
        </authorList>
    </citation>
    <scope>NUCLEOTIDE SEQUENCE</scope>
    <source>
        <tissue evidence="3">Leaf</tissue>
    </source>
</reference>
<proteinExistence type="predicted"/>
<comment type="caution">
    <text evidence="3">The sequence shown here is derived from an EMBL/GenBank/DDBJ whole genome shotgun (WGS) entry which is preliminary data.</text>
</comment>
<keyword evidence="4" id="KW-1185">Reference proteome</keyword>
<evidence type="ECO:0000259" key="2">
    <source>
        <dbReference type="Pfam" id="PF26130"/>
    </source>
</evidence>
<dbReference type="Pfam" id="PF26130">
    <property type="entry name" value="PB1-like"/>
    <property type="match status" value="1"/>
</dbReference>
<accession>A0A834SJR4</accession>
<feature type="domain" description="MULE transposase" evidence="1">
    <location>
        <begin position="325"/>
        <end position="400"/>
    </location>
</feature>
<evidence type="ECO:0008006" key="5">
    <source>
        <dbReference type="Google" id="ProtNLM"/>
    </source>
</evidence>
<dbReference type="PANTHER" id="PTHR31973:SF187">
    <property type="entry name" value="MUTATOR TRANSPOSASE MUDRA PROTEIN"/>
    <property type="match status" value="1"/>
</dbReference>
<dbReference type="InterPro" id="IPR018289">
    <property type="entry name" value="MULE_transposase_dom"/>
</dbReference>
<dbReference type="PANTHER" id="PTHR31973">
    <property type="entry name" value="POLYPROTEIN, PUTATIVE-RELATED"/>
    <property type="match status" value="1"/>
</dbReference>
<evidence type="ECO:0000313" key="4">
    <source>
        <dbReference type="Proteomes" id="UP000634136"/>
    </source>
</evidence>
<dbReference type="OrthoDB" id="1396815at2759"/>